<gene>
    <name evidence="2" type="ORF">PSA01_44970</name>
</gene>
<evidence type="ECO:0000313" key="3">
    <source>
        <dbReference type="Proteomes" id="UP000320693"/>
    </source>
</evidence>
<dbReference type="Proteomes" id="UP000320693">
    <property type="component" value="Unassembled WGS sequence"/>
</dbReference>
<dbReference type="Gene3D" id="3.20.20.210">
    <property type="match status" value="1"/>
</dbReference>
<dbReference type="Pfam" id="PF01717">
    <property type="entry name" value="Meth_synt_2"/>
    <property type="match status" value="1"/>
</dbReference>
<proteinExistence type="predicted"/>
<sequence>MINDGEYVKAANMAGYSGYIHARVTGWEVLDIDPAIGPKRAFVAARDQADFPGTYESGLWLTGSGGPVRPGFATPGAAPRLPTTERVCTGPIRYTGHDAIAADVAALTSAVEGKPVDGFIAALGPLSLGAGARNAHYADEQEYMFAVAEALREEYKAVTDAGLVLQIDEPEFATTWQFHPEWTVEELRRYLEFAVEVLNHAIAGLPSEQIRMHSCWGSGHRPHTQDIGLVHIADLLVKVNAGAYAIESGNVRHAHEWRVWQDVKLPEGKILAPGVVSHATDLVEHPELVAERLVNFASVVGAENLQAGTDCGIGSRVGHAEIAWAKLRSLAEGAAIAGKRLHPA</sequence>
<protein>
    <submittedName>
        <fullName evidence="2">Methionine synthase</fullName>
    </submittedName>
</protein>
<accession>A0ABQ0S3H4</accession>
<evidence type="ECO:0000313" key="2">
    <source>
        <dbReference type="EMBL" id="GEC27468.1"/>
    </source>
</evidence>
<organism evidence="2 3">
    <name type="scientific">Pseudonocardia saturnea</name>
    <dbReference type="NCBI Taxonomy" id="33909"/>
    <lineage>
        <taxon>Bacteria</taxon>
        <taxon>Bacillati</taxon>
        <taxon>Actinomycetota</taxon>
        <taxon>Actinomycetes</taxon>
        <taxon>Pseudonocardiales</taxon>
        <taxon>Pseudonocardiaceae</taxon>
        <taxon>Pseudonocardia</taxon>
    </lineage>
</organism>
<dbReference type="EMBL" id="BJNH01000055">
    <property type="protein sequence ID" value="GEC27468.1"/>
    <property type="molecule type" value="Genomic_DNA"/>
</dbReference>
<feature type="domain" description="Cobalamin-independent methionine synthase MetE C-terminal/archaeal" evidence="1">
    <location>
        <begin position="96"/>
        <end position="328"/>
    </location>
</feature>
<reference evidence="2 3" key="1">
    <citation type="submission" date="2019-06" db="EMBL/GenBank/DDBJ databases">
        <title>Whole genome shotgun sequence of Pseudonocardia saturnea NBRC 14499.</title>
        <authorList>
            <person name="Hosoyama A."/>
            <person name="Uohara A."/>
            <person name="Ohji S."/>
            <person name="Ichikawa N."/>
        </authorList>
    </citation>
    <scope>NUCLEOTIDE SEQUENCE [LARGE SCALE GENOMIC DNA]</scope>
    <source>
        <strain evidence="2 3">NBRC 14499</strain>
    </source>
</reference>
<name>A0ABQ0S3H4_9PSEU</name>
<dbReference type="InterPro" id="IPR038071">
    <property type="entry name" value="UROD/MetE-like_sf"/>
</dbReference>
<keyword evidence="3" id="KW-1185">Reference proteome</keyword>
<evidence type="ECO:0000259" key="1">
    <source>
        <dbReference type="Pfam" id="PF01717"/>
    </source>
</evidence>
<comment type="caution">
    <text evidence="2">The sequence shown here is derived from an EMBL/GenBank/DDBJ whole genome shotgun (WGS) entry which is preliminary data.</text>
</comment>
<dbReference type="SUPFAM" id="SSF51726">
    <property type="entry name" value="UROD/MetE-like"/>
    <property type="match status" value="1"/>
</dbReference>
<dbReference type="InterPro" id="IPR002629">
    <property type="entry name" value="Met_Synth_C/arc"/>
</dbReference>